<dbReference type="Proteomes" id="UP000565455">
    <property type="component" value="Unassembled WGS sequence"/>
</dbReference>
<dbReference type="InterPro" id="IPR002052">
    <property type="entry name" value="DNA_methylase_N6_adenine_CS"/>
</dbReference>
<comment type="caution">
    <text evidence="1">The sequence shown here is derived from an EMBL/GenBank/DDBJ whole genome shotgun (WGS) entry which is preliminary data.</text>
</comment>
<evidence type="ECO:0000313" key="1">
    <source>
        <dbReference type="EMBL" id="MBA9063106.1"/>
    </source>
</evidence>
<protein>
    <recommendedName>
        <fullName evidence="3">Methyltransferase</fullName>
    </recommendedName>
</protein>
<gene>
    <name evidence="1" type="ORF">GGQ91_002494</name>
</gene>
<name>A0ABR6DAJ6_9HYPH</name>
<organism evidence="1 2">
    <name type="scientific">Methylobacterium fujisawaense</name>
    <dbReference type="NCBI Taxonomy" id="107400"/>
    <lineage>
        <taxon>Bacteria</taxon>
        <taxon>Pseudomonadati</taxon>
        <taxon>Pseudomonadota</taxon>
        <taxon>Alphaproteobacteria</taxon>
        <taxon>Hyphomicrobiales</taxon>
        <taxon>Methylobacteriaceae</taxon>
        <taxon>Methylobacterium</taxon>
    </lineage>
</organism>
<dbReference type="RefSeq" id="WP_182592042.1">
    <property type="nucleotide sequence ID" value="NZ_JACJIM010000003.1"/>
</dbReference>
<dbReference type="GeneID" id="96604195"/>
<sequence length="205" mass="23136">MTHRENKAHALSERGNDLYETPAVAVRALMAIEWMPQRIWEPACGPGAIVRELCAAGREVLATDLVDYGWKGQVSGLDFLKIEEAPEGIDCIVTNPPYKDARAFVEQAVRLCPRVMMLLRFSFYESISRGSILDTGTLARVYCFRKRLPMMHRDGWEGPKASSNMAFAWFVWDVSHRGPTQLSRMSWEDFTEADHAPGPMPMAAE</sequence>
<reference evidence="1 2" key="1">
    <citation type="submission" date="2020-08" db="EMBL/GenBank/DDBJ databases">
        <title>Genomic Encyclopedia of Type Strains, Phase IV (KMG-IV): sequencing the most valuable type-strain genomes for metagenomic binning, comparative biology and taxonomic classification.</title>
        <authorList>
            <person name="Goeker M."/>
        </authorList>
    </citation>
    <scope>NUCLEOTIDE SEQUENCE [LARGE SCALE GENOMIC DNA]</scope>
    <source>
        <strain evidence="1 2">DSM 5686</strain>
    </source>
</reference>
<evidence type="ECO:0008006" key="3">
    <source>
        <dbReference type="Google" id="ProtNLM"/>
    </source>
</evidence>
<dbReference type="SUPFAM" id="SSF53335">
    <property type="entry name" value="S-adenosyl-L-methionine-dependent methyltransferases"/>
    <property type="match status" value="1"/>
</dbReference>
<dbReference type="InterPro" id="IPR029063">
    <property type="entry name" value="SAM-dependent_MTases_sf"/>
</dbReference>
<dbReference type="PROSITE" id="PS00092">
    <property type="entry name" value="N6_MTASE"/>
    <property type="match status" value="1"/>
</dbReference>
<evidence type="ECO:0000313" key="2">
    <source>
        <dbReference type="Proteomes" id="UP000565455"/>
    </source>
</evidence>
<proteinExistence type="predicted"/>
<accession>A0ABR6DAJ6</accession>
<dbReference type="CDD" id="cd02440">
    <property type="entry name" value="AdoMet_MTases"/>
    <property type="match status" value="1"/>
</dbReference>
<dbReference type="EMBL" id="JACJIM010000003">
    <property type="protein sequence ID" value="MBA9063106.1"/>
    <property type="molecule type" value="Genomic_DNA"/>
</dbReference>
<dbReference type="Gene3D" id="3.40.50.150">
    <property type="entry name" value="Vaccinia Virus protein VP39"/>
    <property type="match status" value="1"/>
</dbReference>
<keyword evidence="2" id="KW-1185">Reference proteome</keyword>